<evidence type="ECO:0000313" key="2">
    <source>
        <dbReference type="EMBL" id="ABG60819.1"/>
    </source>
</evidence>
<evidence type="ECO:0000256" key="1">
    <source>
        <dbReference type="SAM" id="SignalP"/>
    </source>
</evidence>
<feature type="signal peptide" evidence="1">
    <location>
        <begin position="1"/>
        <end position="37"/>
    </location>
</feature>
<evidence type="ECO:0008006" key="4">
    <source>
        <dbReference type="Google" id="ProtNLM"/>
    </source>
</evidence>
<reference evidence="2 3" key="1">
    <citation type="journal article" date="2007" name="Appl. Environ. Microbiol.">
        <title>Genome sequence of the cellulolytic gliding bacterium Cytophaga hutchinsonii.</title>
        <authorList>
            <person name="Xie G."/>
            <person name="Bruce D.C."/>
            <person name="Challacombe J.F."/>
            <person name="Chertkov O."/>
            <person name="Detter J.C."/>
            <person name="Gilna P."/>
            <person name="Han C.S."/>
            <person name="Lucas S."/>
            <person name="Misra M."/>
            <person name="Myers G.L."/>
            <person name="Richardson P."/>
            <person name="Tapia R."/>
            <person name="Thayer N."/>
            <person name="Thompson L.S."/>
            <person name="Brettin T.S."/>
            <person name="Henrissat B."/>
            <person name="Wilson D.B."/>
            <person name="McBride M.J."/>
        </authorList>
    </citation>
    <scope>NUCLEOTIDE SEQUENCE [LARGE SCALE GENOMIC DNA]</scope>
    <source>
        <strain evidence="3">ATCC 33406 / DSM 1761 / CIP 103989 / NBRC 15051 / NCIMB 9469 / D465</strain>
    </source>
</reference>
<protein>
    <recommendedName>
        <fullName evidence="4">PepSY domain-containing protein</fullName>
    </recommendedName>
</protein>
<feature type="chain" id="PRO_5026933648" description="PepSY domain-containing protein" evidence="1">
    <location>
        <begin position="38"/>
        <end position="112"/>
    </location>
</feature>
<dbReference type="KEGG" id="chu:CHU_3586"/>
<dbReference type="AlphaFoldDB" id="A0A6N4SWN9"/>
<proteinExistence type="predicted"/>
<evidence type="ECO:0000313" key="3">
    <source>
        <dbReference type="Proteomes" id="UP000001822"/>
    </source>
</evidence>
<keyword evidence="3" id="KW-1185">Reference proteome</keyword>
<dbReference type="Proteomes" id="UP000001822">
    <property type="component" value="Chromosome"/>
</dbReference>
<accession>A0A6N4SWN9</accession>
<name>A0A6N4SWN9_CYTH3</name>
<organism evidence="2 3">
    <name type="scientific">Cytophaga hutchinsonii (strain ATCC 33406 / DSM 1761 / CIP 103989 / NBRC 15051 / NCIMB 9469 / D465)</name>
    <dbReference type="NCBI Taxonomy" id="269798"/>
    <lineage>
        <taxon>Bacteria</taxon>
        <taxon>Pseudomonadati</taxon>
        <taxon>Bacteroidota</taxon>
        <taxon>Cytophagia</taxon>
        <taxon>Cytophagales</taxon>
        <taxon>Cytophagaceae</taxon>
        <taxon>Cytophaga</taxon>
    </lineage>
</organism>
<keyword evidence="1" id="KW-0732">Signal</keyword>
<dbReference type="EMBL" id="CP000383">
    <property type="protein sequence ID" value="ABG60819.1"/>
    <property type="molecule type" value="Genomic_DNA"/>
</dbReference>
<sequence>MYQIKTQKNMKTNRFIKKATSAIVAVSMLFGVFASQANSLYTQERKNNHTSEFHKVLEEKGYAHISQFSVSKSDIHQSKYFVNFINDGKIYDAYFTKKGELIEIYEVAEITN</sequence>
<gene>
    <name evidence="2" type="ordered locus">CHU_3586</name>
</gene>